<organism evidence="1">
    <name type="scientific">marine sediment metagenome</name>
    <dbReference type="NCBI Taxonomy" id="412755"/>
    <lineage>
        <taxon>unclassified sequences</taxon>
        <taxon>metagenomes</taxon>
        <taxon>ecological metagenomes</taxon>
    </lineage>
</organism>
<dbReference type="EMBL" id="LAZR01003240">
    <property type="protein sequence ID" value="KKN20466.1"/>
    <property type="molecule type" value="Genomic_DNA"/>
</dbReference>
<name>A0A0F9R5A0_9ZZZZ</name>
<comment type="caution">
    <text evidence="1">The sequence shown here is derived from an EMBL/GenBank/DDBJ whole genome shotgun (WGS) entry which is preliminary data.</text>
</comment>
<gene>
    <name evidence="1" type="ORF">LCGC14_0935470</name>
</gene>
<dbReference type="AlphaFoldDB" id="A0A0F9R5A0"/>
<reference evidence="1" key="1">
    <citation type="journal article" date="2015" name="Nature">
        <title>Complex archaea that bridge the gap between prokaryotes and eukaryotes.</title>
        <authorList>
            <person name="Spang A."/>
            <person name="Saw J.H."/>
            <person name="Jorgensen S.L."/>
            <person name="Zaremba-Niedzwiedzka K."/>
            <person name="Martijn J."/>
            <person name="Lind A.E."/>
            <person name="van Eijk R."/>
            <person name="Schleper C."/>
            <person name="Guy L."/>
            <person name="Ettema T.J."/>
        </authorList>
    </citation>
    <scope>NUCLEOTIDE SEQUENCE</scope>
</reference>
<accession>A0A0F9R5A0</accession>
<proteinExistence type="predicted"/>
<sequence length="55" mass="6312">MPRHRVPMRYVAPVWCGAMPRRGSGQNAGWHMRTCQDCRAKKALLDEVTREQSDA</sequence>
<evidence type="ECO:0000313" key="1">
    <source>
        <dbReference type="EMBL" id="KKN20466.1"/>
    </source>
</evidence>
<protein>
    <submittedName>
        <fullName evidence="1">Uncharacterized protein</fullName>
    </submittedName>
</protein>